<comment type="caution">
    <text evidence="3">The sequence shown here is derived from an EMBL/GenBank/DDBJ whole genome shotgun (WGS) entry which is preliminary data.</text>
</comment>
<proteinExistence type="predicted"/>
<organism evidence="3 4">
    <name type="scientific">Stutzerimonas tarimensis</name>
    <dbReference type="NCBI Taxonomy" id="1507735"/>
    <lineage>
        <taxon>Bacteria</taxon>
        <taxon>Pseudomonadati</taxon>
        <taxon>Pseudomonadota</taxon>
        <taxon>Gammaproteobacteria</taxon>
        <taxon>Pseudomonadales</taxon>
        <taxon>Pseudomonadaceae</taxon>
        <taxon>Stutzerimonas</taxon>
    </lineage>
</organism>
<dbReference type="InterPro" id="IPR025392">
    <property type="entry name" value="DUF4124"/>
</dbReference>
<sequence>MVQRWALLLLMIVGLSAQAEIYLHTDANGNRSYSDRPASAGAQALSLPKPNLMSAEPASPPAEPPPRKALELRYQWLEMLAPAPDETIRDNTGTLRVQATSEPALQPGHRFRLILDGLSTGVQTSPDFVLDNLDRGAHLLALAILDEQGRVLIETAPRPVHIKRVSLVQRRIAQPCQPDDFGMRLECPLADKPQQKRNIPSLPFL</sequence>
<evidence type="ECO:0000313" key="4">
    <source>
        <dbReference type="Proteomes" id="UP001595630"/>
    </source>
</evidence>
<reference evidence="4" key="1">
    <citation type="journal article" date="2019" name="Int. J. Syst. Evol. Microbiol.">
        <title>The Global Catalogue of Microorganisms (GCM) 10K type strain sequencing project: providing services to taxonomists for standard genome sequencing and annotation.</title>
        <authorList>
            <consortium name="The Broad Institute Genomics Platform"/>
            <consortium name="The Broad Institute Genome Sequencing Center for Infectious Disease"/>
            <person name="Wu L."/>
            <person name="Ma J."/>
        </authorList>
    </citation>
    <scope>NUCLEOTIDE SEQUENCE [LARGE SCALE GENOMIC DNA]</scope>
    <source>
        <strain evidence="4">KCTC 42447</strain>
    </source>
</reference>
<feature type="chain" id="PRO_5046320124" evidence="1">
    <location>
        <begin position="20"/>
        <end position="205"/>
    </location>
</feature>
<protein>
    <submittedName>
        <fullName evidence="3">DUF4124 domain-containing protein</fullName>
    </submittedName>
</protein>
<gene>
    <name evidence="3" type="ORF">ACFOMF_16620</name>
</gene>
<feature type="signal peptide" evidence="1">
    <location>
        <begin position="1"/>
        <end position="19"/>
    </location>
</feature>
<accession>A0ABV7TAV5</accession>
<dbReference type="EMBL" id="JBHRXZ010000026">
    <property type="protein sequence ID" value="MFC3609401.1"/>
    <property type="molecule type" value="Genomic_DNA"/>
</dbReference>
<name>A0ABV7TAV5_9GAMM</name>
<feature type="domain" description="DUF4124" evidence="2">
    <location>
        <begin position="8"/>
        <end position="61"/>
    </location>
</feature>
<dbReference type="Pfam" id="PF13511">
    <property type="entry name" value="DUF4124"/>
    <property type="match status" value="1"/>
</dbReference>
<evidence type="ECO:0000256" key="1">
    <source>
        <dbReference type="SAM" id="SignalP"/>
    </source>
</evidence>
<keyword evidence="4" id="KW-1185">Reference proteome</keyword>
<dbReference type="Proteomes" id="UP001595630">
    <property type="component" value="Unassembled WGS sequence"/>
</dbReference>
<keyword evidence="1" id="KW-0732">Signal</keyword>
<dbReference type="RefSeq" id="WP_386366950.1">
    <property type="nucleotide sequence ID" value="NZ_JBHRXZ010000026.1"/>
</dbReference>
<evidence type="ECO:0000313" key="3">
    <source>
        <dbReference type="EMBL" id="MFC3609401.1"/>
    </source>
</evidence>
<evidence type="ECO:0000259" key="2">
    <source>
        <dbReference type="Pfam" id="PF13511"/>
    </source>
</evidence>